<gene>
    <name evidence="2" type="ORF">H8E19_04560</name>
</gene>
<dbReference type="SUPFAM" id="SSF81301">
    <property type="entry name" value="Nucleotidyltransferase"/>
    <property type="match status" value="1"/>
</dbReference>
<sequence>MKTVAQDMGLGPESEQARWAIREMKAFLDSFRQSIHSLVLFGSYALGNATRHSDIDFLVLLQPGKETRRLRRILFDFKMSLGNDDKDEAPVAIQIVDFDEQGIEKIFELSTPLAHAARHGVIIQDDGWFKRLLLRPYPKWPTKDAAVVAFTRWIVWMYYRCAIDLKREMSADHGMEGICTRNGKCMGHFSGDILARVISRMLYVTLPERGLLPLGKSETARMAVEAYGPNARRPVKLAIHVLRDDRAISFEEFQVMMPFARRLFRECLRICGPKDGRVIKILRDQANIYRRLFTRPNSFHR</sequence>
<dbReference type="Pfam" id="PF01909">
    <property type="entry name" value="NTP_transf_2"/>
    <property type="match status" value="1"/>
</dbReference>
<evidence type="ECO:0000313" key="3">
    <source>
        <dbReference type="Proteomes" id="UP000650524"/>
    </source>
</evidence>
<proteinExistence type="predicted"/>
<comment type="caution">
    <text evidence="2">The sequence shown here is derived from an EMBL/GenBank/DDBJ whole genome shotgun (WGS) entry which is preliminary data.</text>
</comment>
<dbReference type="CDD" id="cd05403">
    <property type="entry name" value="NT_KNTase_like"/>
    <property type="match status" value="1"/>
</dbReference>
<reference evidence="2 3" key="1">
    <citation type="submission" date="2020-08" db="EMBL/GenBank/DDBJ databases">
        <title>Bridging the membrane lipid divide: bacteria of the FCB group superphylum have the potential to synthesize archaeal ether lipids.</title>
        <authorList>
            <person name="Villanueva L."/>
            <person name="Von Meijenfeldt F.A.B."/>
            <person name="Westbye A.B."/>
            <person name="Yadav S."/>
            <person name="Hopmans E.C."/>
            <person name="Dutilh B.E."/>
            <person name="Sinninghe Damste J.S."/>
        </authorList>
    </citation>
    <scope>NUCLEOTIDE SEQUENCE [LARGE SCALE GENOMIC DNA]</scope>
    <source>
        <strain evidence="2">NIOZ-UU27</strain>
    </source>
</reference>
<dbReference type="InterPro" id="IPR043519">
    <property type="entry name" value="NT_sf"/>
</dbReference>
<dbReference type="Gene3D" id="3.30.460.10">
    <property type="entry name" value="Beta Polymerase, domain 2"/>
    <property type="match status" value="1"/>
</dbReference>
<dbReference type="AlphaFoldDB" id="A0A8J6MW88"/>
<dbReference type="InterPro" id="IPR002934">
    <property type="entry name" value="Polymerase_NTP_transf_dom"/>
</dbReference>
<dbReference type="Proteomes" id="UP000650524">
    <property type="component" value="Unassembled WGS sequence"/>
</dbReference>
<protein>
    <submittedName>
        <fullName evidence="2">Nucleotidyltransferase domain-containing protein</fullName>
    </submittedName>
</protein>
<accession>A0A8J6MW88</accession>
<evidence type="ECO:0000313" key="2">
    <source>
        <dbReference type="EMBL" id="MBC8176657.1"/>
    </source>
</evidence>
<organism evidence="2 3">
    <name type="scientific">Candidatus Desulfacyla euxinica</name>
    <dbReference type="NCBI Taxonomy" id="2841693"/>
    <lineage>
        <taxon>Bacteria</taxon>
        <taxon>Deltaproteobacteria</taxon>
        <taxon>Candidatus Desulfacyla</taxon>
    </lineage>
</organism>
<feature type="domain" description="Polymerase nucleotidyl transferase" evidence="1">
    <location>
        <begin position="23"/>
        <end position="79"/>
    </location>
</feature>
<dbReference type="EMBL" id="JACNJD010000151">
    <property type="protein sequence ID" value="MBC8176657.1"/>
    <property type="molecule type" value="Genomic_DNA"/>
</dbReference>
<name>A0A8J6MW88_9DELT</name>
<evidence type="ECO:0000259" key="1">
    <source>
        <dbReference type="Pfam" id="PF01909"/>
    </source>
</evidence>
<dbReference type="GO" id="GO:0016779">
    <property type="term" value="F:nucleotidyltransferase activity"/>
    <property type="evidence" value="ECO:0007669"/>
    <property type="project" value="InterPro"/>
</dbReference>